<dbReference type="InterPro" id="IPR000668">
    <property type="entry name" value="Peptidase_C1A_C"/>
</dbReference>
<dbReference type="InterPro" id="IPR025660">
    <property type="entry name" value="Pept_his_AS"/>
</dbReference>
<evidence type="ECO:0000259" key="12">
    <source>
        <dbReference type="SMART" id="SM00645"/>
    </source>
</evidence>
<feature type="region of interest" description="Disordered" evidence="10">
    <location>
        <begin position="396"/>
        <end position="463"/>
    </location>
</feature>
<feature type="region of interest" description="Disordered" evidence="10">
    <location>
        <begin position="27"/>
        <end position="48"/>
    </location>
</feature>
<evidence type="ECO:0000256" key="7">
    <source>
        <dbReference type="ARBA" id="ARBA00023145"/>
    </source>
</evidence>
<dbReference type="InterPro" id="IPR013201">
    <property type="entry name" value="Prot_inhib_I29"/>
</dbReference>
<evidence type="ECO:0000256" key="6">
    <source>
        <dbReference type="ARBA" id="ARBA00022807"/>
    </source>
</evidence>
<dbReference type="CDD" id="cd02248">
    <property type="entry name" value="Peptidase_C1A"/>
    <property type="match status" value="1"/>
</dbReference>
<dbReference type="PANTHER" id="PTHR12411">
    <property type="entry name" value="CYSTEINE PROTEASE FAMILY C1-RELATED"/>
    <property type="match status" value="1"/>
</dbReference>
<feature type="compositionally biased region" description="Basic and acidic residues" evidence="10">
    <location>
        <begin position="592"/>
        <end position="611"/>
    </location>
</feature>
<feature type="compositionally biased region" description="Low complexity" evidence="10">
    <location>
        <begin position="788"/>
        <end position="800"/>
    </location>
</feature>
<dbReference type="Gene3D" id="3.10.450.10">
    <property type="match status" value="7"/>
</dbReference>
<feature type="domain" description="Cathepsin propeptide inhibitor" evidence="13">
    <location>
        <begin position="1518"/>
        <end position="1575"/>
    </location>
</feature>
<dbReference type="InterPro" id="IPR000010">
    <property type="entry name" value="Cystatin_dom"/>
</dbReference>
<dbReference type="PRINTS" id="PR00705">
    <property type="entry name" value="PAPAIN"/>
</dbReference>
<dbReference type="Gene3D" id="3.90.70.10">
    <property type="entry name" value="Cysteine proteinases"/>
    <property type="match status" value="1"/>
</dbReference>
<evidence type="ECO:0000256" key="8">
    <source>
        <dbReference type="ARBA" id="ARBA00023157"/>
    </source>
</evidence>
<evidence type="ECO:0000256" key="4">
    <source>
        <dbReference type="ARBA" id="ARBA00022729"/>
    </source>
</evidence>
<protein>
    <recommendedName>
        <fullName evidence="16">Cysteine proteinase</fullName>
    </recommendedName>
</protein>
<dbReference type="Proteomes" id="UP000075885">
    <property type="component" value="Unassembled WGS sequence"/>
</dbReference>
<evidence type="ECO:0000256" key="2">
    <source>
        <dbReference type="ARBA" id="ARBA00009403"/>
    </source>
</evidence>
<evidence type="ECO:0000256" key="9">
    <source>
        <dbReference type="ARBA" id="ARBA00023180"/>
    </source>
</evidence>
<dbReference type="PROSITE" id="PS00639">
    <property type="entry name" value="THIOL_PROTEASE_HIS"/>
    <property type="match status" value="1"/>
</dbReference>
<comment type="similarity">
    <text evidence="1">Belongs to the peptidase C1 family.</text>
</comment>
<feature type="region of interest" description="Disordered" evidence="10">
    <location>
        <begin position="773"/>
        <end position="800"/>
    </location>
</feature>
<dbReference type="Pfam" id="PF08246">
    <property type="entry name" value="Inhibitor_I29"/>
    <property type="match status" value="1"/>
</dbReference>
<keyword evidence="7" id="KW-0865">Zymogen</keyword>
<keyword evidence="5" id="KW-0378">Hydrolase</keyword>
<feature type="chain" id="PRO_5008130953" description="Cysteine proteinase" evidence="11">
    <location>
        <begin position="22"/>
        <end position="1923"/>
    </location>
</feature>
<dbReference type="VEuPathDB" id="VectorBase:AEPI003067"/>
<keyword evidence="3" id="KW-0645">Protease</keyword>
<dbReference type="SUPFAM" id="SSF54001">
    <property type="entry name" value="Cysteine proteinases"/>
    <property type="match status" value="1"/>
</dbReference>
<dbReference type="SMART" id="SM00848">
    <property type="entry name" value="Inhibitor_I29"/>
    <property type="match status" value="1"/>
</dbReference>
<reference evidence="14" key="2">
    <citation type="submission" date="2020-05" db="UniProtKB">
        <authorList>
            <consortium name="EnsemblMetazoa"/>
        </authorList>
    </citation>
    <scope>IDENTIFICATION</scope>
    <source>
        <strain evidence="14">Epiroticus2</strain>
    </source>
</reference>
<dbReference type="InterPro" id="IPR038765">
    <property type="entry name" value="Papain-like_cys_pep_sf"/>
</dbReference>
<feature type="domain" description="Peptidase C1A papain C-terminal" evidence="12">
    <location>
        <begin position="1608"/>
        <end position="1826"/>
    </location>
</feature>
<keyword evidence="6" id="KW-0788">Thiol protease</keyword>
<evidence type="ECO:0000256" key="5">
    <source>
        <dbReference type="ARBA" id="ARBA00022801"/>
    </source>
</evidence>
<evidence type="ECO:0000256" key="1">
    <source>
        <dbReference type="ARBA" id="ARBA00008455"/>
    </source>
</evidence>
<dbReference type="InterPro" id="IPR013128">
    <property type="entry name" value="Peptidase_C1A"/>
</dbReference>
<dbReference type="InterPro" id="IPR039417">
    <property type="entry name" value="Peptidase_C1A_papain-like"/>
</dbReference>
<dbReference type="PROSITE" id="PS00640">
    <property type="entry name" value="THIOL_PROTEASE_ASN"/>
    <property type="match status" value="1"/>
</dbReference>
<organism evidence="14 15">
    <name type="scientific">Anopheles epiroticus</name>
    <dbReference type="NCBI Taxonomy" id="199890"/>
    <lineage>
        <taxon>Eukaryota</taxon>
        <taxon>Metazoa</taxon>
        <taxon>Ecdysozoa</taxon>
        <taxon>Arthropoda</taxon>
        <taxon>Hexapoda</taxon>
        <taxon>Insecta</taxon>
        <taxon>Pterygota</taxon>
        <taxon>Neoptera</taxon>
        <taxon>Endopterygota</taxon>
        <taxon>Diptera</taxon>
        <taxon>Nematocera</taxon>
        <taxon>Culicoidea</taxon>
        <taxon>Culicidae</taxon>
        <taxon>Anophelinae</taxon>
        <taxon>Anopheles</taxon>
    </lineage>
</organism>
<feature type="region of interest" description="Disordered" evidence="10">
    <location>
        <begin position="584"/>
        <end position="628"/>
    </location>
</feature>
<feature type="signal peptide" evidence="11">
    <location>
        <begin position="1"/>
        <end position="21"/>
    </location>
</feature>
<dbReference type="SMART" id="SM00645">
    <property type="entry name" value="Pept_C1"/>
    <property type="match status" value="1"/>
</dbReference>
<feature type="region of interest" description="Disordered" evidence="10">
    <location>
        <begin position="1013"/>
        <end position="1090"/>
    </location>
</feature>
<dbReference type="InterPro" id="IPR046350">
    <property type="entry name" value="Cystatin_sf"/>
</dbReference>
<dbReference type="GO" id="GO:0006508">
    <property type="term" value="P:proteolysis"/>
    <property type="evidence" value="ECO:0007669"/>
    <property type="project" value="UniProtKB-KW"/>
</dbReference>
<dbReference type="Pfam" id="PF00112">
    <property type="entry name" value="Peptidase_C1"/>
    <property type="match status" value="1"/>
</dbReference>
<reference evidence="15" key="1">
    <citation type="submission" date="2013-03" db="EMBL/GenBank/DDBJ databases">
        <title>The Genome Sequence of Anopheles epiroticus epiroticus2.</title>
        <authorList>
            <consortium name="The Broad Institute Genomics Platform"/>
            <person name="Neafsey D.E."/>
            <person name="Howell P."/>
            <person name="Walker B."/>
            <person name="Young S.K."/>
            <person name="Zeng Q."/>
            <person name="Gargeya S."/>
            <person name="Fitzgerald M."/>
            <person name="Haas B."/>
            <person name="Abouelleil A."/>
            <person name="Allen A.W."/>
            <person name="Alvarado L."/>
            <person name="Arachchi H.M."/>
            <person name="Berlin A.M."/>
            <person name="Chapman S.B."/>
            <person name="Gainer-Dewar J."/>
            <person name="Goldberg J."/>
            <person name="Griggs A."/>
            <person name="Gujja S."/>
            <person name="Hansen M."/>
            <person name="Howarth C."/>
            <person name="Imamovic A."/>
            <person name="Ireland A."/>
            <person name="Larimer J."/>
            <person name="McCowan C."/>
            <person name="Murphy C."/>
            <person name="Pearson M."/>
            <person name="Poon T.W."/>
            <person name="Priest M."/>
            <person name="Roberts A."/>
            <person name="Saif S."/>
            <person name="Shea T."/>
            <person name="Sisk P."/>
            <person name="Sykes S."/>
            <person name="Wortman J."/>
            <person name="Nusbaum C."/>
            <person name="Birren B."/>
        </authorList>
    </citation>
    <scope>NUCLEOTIDE SEQUENCE [LARGE SCALE GENOMIC DNA]</scope>
    <source>
        <strain evidence="15">Epiroticus2</strain>
    </source>
</reference>
<keyword evidence="15" id="KW-1185">Reference proteome</keyword>
<dbReference type="SUPFAM" id="SSF54403">
    <property type="entry name" value="Cystatin/monellin"/>
    <property type="match status" value="7"/>
</dbReference>
<dbReference type="InterPro" id="IPR000169">
    <property type="entry name" value="Pept_cys_AS"/>
</dbReference>
<dbReference type="GO" id="GO:0008234">
    <property type="term" value="F:cysteine-type peptidase activity"/>
    <property type="evidence" value="ECO:0007669"/>
    <property type="project" value="UniProtKB-KW"/>
</dbReference>
<dbReference type="PROSITE" id="PS00287">
    <property type="entry name" value="CYSTATIN"/>
    <property type="match status" value="1"/>
</dbReference>
<dbReference type="PROSITE" id="PS00139">
    <property type="entry name" value="THIOL_PROTEASE_CYS"/>
    <property type="match status" value="1"/>
</dbReference>
<dbReference type="STRING" id="199890.A0A182P814"/>
<proteinExistence type="inferred from homology"/>
<dbReference type="FunFam" id="3.90.70.10:FF:000130">
    <property type="entry name" value="Cysteine proteinase 1"/>
    <property type="match status" value="1"/>
</dbReference>
<feature type="compositionally biased region" description="Polar residues" evidence="10">
    <location>
        <begin position="1474"/>
        <end position="1493"/>
    </location>
</feature>
<feature type="compositionally biased region" description="Basic and acidic residues" evidence="10">
    <location>
        <begin position="1021"/>
        <end position="1030"/>
    </location>
</feature>
<evidence type="ECO:0000259" key="13">
    <source>
        <dbReference type="SMART" id="SM00848"/>
    </source>
</evidence>
<dbReference type="InterPro" id="IPR025661">
    <property type="entry name" value="Pept_asp_AS"/>
</dbReference>
<keyword evidence="9" id="KW-0325">Glycoprotein</keyword>
<keyword evidence="8" id="KW-1015">Disulfide bond</keyword>
<keyword evidence="4 11" id="KW-0732">Signal</keyword>
<feature type="region of interest" description="Disordered" evidence="10">
    <location>
        <begin position="229"/>
        <end position="254"/>
    </location>
</feature>
<evidence type="ECO:0000256" key="11">
    <source>
        <dbReference type="SAM" id="SignalP"/>
    </source>
</evidence>
<feature type="compositionally biased region" description="Low complexity" evidence="10">
    <location>
        <begin position="237"/>
        <end position="254"/>
    </location>
</feature>
<feature type="compositionally biased region" description="Basic and acidic residues" evidence="10">
    <location>
        <begin position="1037"/>
        <end position="1047"/>
    </location>
</feature>
<evidence type="ECO:0008006" key="16">
    <source>
        <dbReference type="Google" id="ProtNLM"/>
    </source>
</evidence>
<evidence type="ECO:0000256" key="10">
    <source>
        <dbReference type="SAM" id="MobiDB-lite"/>
    </source>
</evidence>
<dbReference type="CDD" id="cd00042">
    <property type="entry name" value="CY"/>
    <property type="match status" value="2"/>
</dbReference>
<evidence type="ECO:0000256" key="3">
    <source>
        <dbReference type="ARBA" id="ARBA00022670"/>
    </source>
</evidence>
<sequence length="1923" mass="213412">MRPLPQLLLLSSLLVATVVLAEEQPNPVSNAEVTSNNNGQADEADDEVQNRLTTGLRLEHELVKEQADAPSTVNGSSEGGIVAIHVDAVGGKEQLRPTLRGLSYLATTFLPRDYKFVEILSATREVVAGVRYELLASAEEEGTGQKHICQLTILEKPWIRTEYGEKYRALEYTNCTLPSTHPAMEETATRLNEAFDANVRQNEELTPQRTEELEQQIIVEKEKVATTPAIDEDSLVTDGTTASSTSTTESEGLSDAAKAAIDDLFSFASAGTLQSGNRARTEQEGSAAVHEVMVRKVVATERAEVVTTPTTTTTTIAPLDQQVQSTFDEVFKAHQEIQKALDEIIANGGGRDVQLKYRPVLDSLLQKVKASIDSYYRTTNGGDANVDTAAFVVRDNTNITPNGGRTPPARTAARNDDRSSQESDEGQQQQRQTLPDVNLQPPTAADVQGVTFGTTDSSDEDENVQQILTKERLTLELNNEEGLQRVKKHAMWKREVADEKAQAEETLTPQSTTVSDAENDVAGETTVPTVVVVESSTASATTHVAPTVSSTLAATEPTVLETSTASTMATVSANGIANVAANGADSISTSSKESDESKRLKPAKESAKKATSDASNDSDEDEKDEKLTKEQLAQQLNADNGLRRDKRDFSGSFSGGAFSGGGFFGGGGSYSGGGYGGYDGGYYGEGYYGGYIPNRRRPYRPSPYYYDHYRGKRDITTLAEDSPMELNEKSDGNLASPDEKLNLQPAKIERVMMAFGDSNEEDEVLTKDQLAEQLNADDGAHRRDKRGYSSSYGHSSSSQQYHRGYYGYNVRSSYYVRRPPAAYYGNYYRGKRSVSAPNSNHIDLDDPAQEAAMKAIATEAIQRLDQMDTDPYQRMLLEVLDARKVSQRSDNSRTTYVLSVLTANSRCAEEESKATESCRERLMPDTTKQCTLEGNNLRDGLVGGATPVDVKEPQHIERVRLGLVGYESGKHSNFEILFGTVQVVAGTIHRYKVALKDGDQKVYSTCDVKVFTPLPSAGNEGKPDYDFDCRDNEEEENGRRQRRDVPPPKKLNKVPKSGAAQELTPEEYAKAEHQTRVRTGLQQQSALVDGSGNERKVKIVGATMQLVAGKSYTYSLTFPDDESKRVCKLTVWEKPWLKEKAPEEAFKASLECPDGAKRTKRDSYCLGCASPLSAEEYGNSEHQERIDKILSFHKLTRGNSLKVINATSQVVAGMKYVYFIQHNNAVCKLTSWERVWLAKSHPEDAYKYTYECEKEAGTAKARTRRSVVPGGSRSLSQDELTAAEHIERVDKILVSNGGAKESSNARIVSGTVQIVSGKLYKYAVEFNVDGSSKMCKLSSWERPWLENKEPTEAYKYTVSCPAEQEAGRQRRHAKKAGGSNELTAEELKDKSHVERIRAGMVSYNSERSKAYNEFEILAGSTQQVAGSLYKYTFRVTSEPDIVCKISIWERVWLESQDQRKYNVKCTGDDDTEQQPDIKSSQQQELPVSTTPVSSGAPVKRRSVRSLKIDDDEHVRRQFDKFKHHHRRQYASSMEHEMRFNIFRNNLFKIDQLNKFERGTAKYGVTKFADMTVAEYRAHTGLVVPKDERANHIRNRVASEEDVADVGDLPRSFDWRDLGAVTEVKNQGSCGSCWAFSAVGNIEGLHQIKTKKLESYSEQELIDCDKVDNGCGGGYMDDAFKAIEKLGGLELENDYPYEAKAQKSCHFNKTLSHVQVKGAVDMPKNETFIAQYLIKNGPIAIGLNANAMQFYRGGISHPWHPLCNHKSIDHGVLIVGYGIKEYPMFNKTLPYWIIKNSWGPRWGEQGYYRIYRGDNSCGVSEMASTPMASEPLCGGVMDDPELQKEEHAERIGAALASTDGHAGKPYKLHRVTKQVVAGMQYTYFISFENEETAQQYKITVWERPWLKDKDPAEARKITFEVHNG</sequence>
<comment type="similarity">
    <text evidence="2">Belongs to the cystatin family.</text>
</comment>
<evidence type="ECO:0000313" key="15">
    <source>
        <dbReference type="Proteomes" id="UP000075885"/>
    </source>
</evidence>
<dbReference type="EnsemblMetazoa" id="AEPI003067-RA">
    <property type="protein sequence ID" value="AEPI003067-PA"/>
    <property type="gene ID" value="AEPI003067"/>
</dbReference>
<dbReference type="InterPro" id="IPR018073">
    <property type="entry name" value="Prot_inh_cystat_CS"/>
</dbReference>
<dbReference type="GO" id="GO:0004869">
    <property type="term" value="F:cysteine-type endopeptidase inhibitor activity"/>
    <property type="evidence" value="ECO:0007669"/>
    <property type="project" value="InterPro"/>
</dbReference>
<name>A0A182P814_9DIPT</name>
<feature type="region of interest" description="Disordered" evidence="10">
    <location>
        <begin position="1464"/>
        <end position="1500"/>
    </location>
</feature>
<feature type="compositionally biased region" description="Polar residues" evidence="10">
    <location>
        <begin position="27"/>
        <end position="40"/>
    </location>
</feature>
<accession>A0A182P814</accession>
<evidence type="ECO:0000313" key="14">
    <source>
        <dbReference type="EnsemblMetazoa" id="AEPI003067-PA"/>
    </source>
</evidence>